<dbReference type="InterPro" id="IPR018289">
    <property type="entry name" value="MULE_transposase_dom"/>
</dbReference>
<dbReference type="GO" id="GO:0006355">
    <property type="term" value="P:regulation of DNA-templated transcription"/>
    <property type="evidence" value="ECO:0007669"/>
    <property type="project" value="UniProtKB-UniRule"/>
</dbReference>
<dbReference type="GO" id="GO:0005634">
    <property type="term" value="C:nucleus"/>
    <property type="evidence" value="ECO:0007669"/>
    <property type="project" value="UniProtKB-SubCell"/>
</dbReference>
<keyword evidence="4 6" id="KW-0862">Zinc</keyword>
<dbReference type="Pfam" id="PF03101">
    <property type="entry name" value="FAR1"/>
    <property type="match status" value="1"/>
</dbReference>
<dbReference type="Pfam" id="PF10551">
    <property type="entry name" value="MULE"/>
    <property type="match status" value="1"/>
</dbReference>
<dbReference type="GO" id="GO:0008270">
    <property type="term" value="F:zinc ion binding"/>
    <property type="evidence" value="ECO:0007669"/>
    <property type="project" value="UniProtKB-UniRule"/>
</dbReference>
<protein>
    <recommendedName>
        <fullName evidence="6">Protein FAR1-RELATED SEQUENCE</fullName>
    </recommendedName>
</protein>
<feature type="domain" description="SWIM-type" evidence="8">
    <location>
        <begin position="542"/>
        <end position="578"/>
    </location>
</feature>
<reference evidence="9" key="1">
    <citation type="submission" date="2019-11" db="EMBL/GenBank/DDBJ databases">
        <authorList>
            <person name="Liu Y."/>
            <person name="Hou J."/>
            <person name="Li T.-Q."/>
            <person name="Guan C.-H."/>
            <person name="Wu X."/>
            <person name="Wu H.-Z."/>
            <person name="Ling F."/>
            <person name="Zhang R."/>
            <person name="Shi X.-G."/>
            <person name="Ren J.-P."/>
            <person name="Chen E.-F."/>
            <person name="Sun J.-M."/>
        </authorList>
    </citation>
    <scope>NUCLEOTIDE SEQUENCE</scope>
    <source>
        <strain evidence="9">Adult_tree_wgs_1</strain>
        <tissue evidence="9">Leaves</tissue>
    </source>
</reference>
<comment type="similarity">
    <text evidence="1 6">Belongs to the FHY3/FAR1 family.</text>
</comment>
<organism evidence="9 10">
    <name type="scientific">Rhododendron simsii</name>
    <name type="common">Sims's rhododendron</name>
    <dbReference type="NCBI Taxonomy" id="118357"/>
    <lineage>
        <taxon>Eukaryota</taxon>
        <taxon>Viridiplantae</taxon>
        <taxon>Streptophyta</taxon>
        <taxon>Embryophyta</taxon>
        <taxon>Tracheophyta</taxon>
        <taxon>Spermatophyta</taxon>
        <taxon>Magnoliopsida</taxon>
        <taxon>eudicotyledons</taxon>
        <taxon>Gunneridae</taxon>
        <taxon>Pentapetalae</taxon>
        <taxon>asterids</taxon>
        <taxon>Ericales</taxon>
        <taxon>Ericaceae</taxon>
        <taxon>Ericoideae</taxon>
        <taxon>Rhodoreae</taxon>
        <taxon>Rhododendron</taxon>
    </lineage>
</organism>
<dbReference type="EMBL" id="WJXA01000087">
    <property type="protein sequence ID" value="KAF7116204.1"/>
    <property type="molecule type" value="Genomic_DNA"/>
</dbReference>
<proteinExistence type="inferred from homology"/>
<dbReference type="Proteomes" id="UP000626092">
    <property type="component" value="Unassembled WGS sequence"/>
</dbReference>
<evidence type="ECO:0000256" key="5">
    <source>
        <dbReference type="PROSITE-ProRule" id="PRU00325"/>
    </source>
</evidence>
<gene>
    <name evidence="9" type="ORF">RHSIM_RhsimUnG0033900</name>
</gene>
<accession>A0A834L304</accession>
<evidence type="ECO:0000256" key="2">
    <source>
        <dbReference type="ARBA" id="ARBA00022723"/>
    </source>
</evidence>
<dbReference type="PANTHER" id="PTHR31669:SF302">
    <property type="entry name" value="PROTEIN FAR1-RELATED SEQUENCE"/>
    <property type="match status" value="1"/>
</dbReference>
<dbReference type="Pfam" id="PF04434">
    <property type="entry name" value="SWIM"/>
    <property type="match status" value="1"/>
</dbReference>
<evidence type="ECO:0000259" key="8">
    <source>
        <dbReference type="PROSITE" id="PS50966"/>
    </source>
</evidence>
<keyword evidence="2 6" id="KW-0479">Metal-binding</keyword>
<dbReference type="SUPFAM" id="SSF57756">
    <property type="entry name" value="Retrovirus zinc finger-like domains"/>
    <property type="match status" value="1"/>
</dbReference>
<dbReference type="InterPro" id="IPR007527">
    <property type="entry name" value="Znf_SWIM"/>
</dbReference>
<comment type="caution">
    <text evidence="9">The sequence shown here is derived from an EMBL/GenBank/DDBJ whole genome shotgun (WGS) entry which is preliminary data.</text>
</comment>
<feature type="region of interest" description="Disordered" evidence="7">
    <location>
        <begin position="737"/>
        <end position="765"/>
    </location>
</feature>
<evidence type="ECO:0000313" key="10">
    <source>
        <dbReference type="Proteomes" id="UP000626092"/>
    </source>
</evidence>
<sequence>MEEPFEINDFEVDEGLKAPSSGMFFETIEEARKYYEDYGRQKGFWIRTRTSCKGRSRSNEVTSLLFVCAKEGKYVAKIENDGVVGENDENEETEEDGKGIPRKRARNCSTVKCGCKAHLLIKYDKWSSKWKVTVFTDDHNHPLVTPSKRMRMKSNRHMPKAVKNLTEAFHKENLGISKVTSIFCGEHIGFDNRDCYNHLRNVRHRELDGGDAQSVLIYFRNRQAQNPQFFYAIQCDDNGRAVNFFWVDSRSRMAYHYFGDIVTFDTTYRTNKYDMPFAPFTGVNHHMQSIQFGCALLQDETEVTFKWLFETWLEAMGGRPPTSIITDQDLAMKAAIAQVFPNTRHRLCIWHIKKKFVEKLSQVYFKKSKFKKDVKNCIWATYRKEDFEKRWMELMKENGLENNEWLQQLYDIRESWVPVYNRGTFFAGMNTTGRSEGVNSFFDGFVTSTTNLKEFVVKYDQALKRIVKRENDEDFESEHKFRIVNDNEFLLKHAAKIYTRNVFNKFKDEMSGVCHYKVEEVGNANGFQSFIVKSKEHEVKKFAVTLDLQTYEGVCECQNFEFVGILCTHILKVFVRLDIDAIPEHFILPRWRQKANKFRIIDFEGLVHDDGKEKSEALRLGHMCQESTKLACLAAPSNEAYMIYIEAMNDLSKKLLKVTSYVPPIDVCHEKDDLHSTEPSQILLSDPNISQTKGRKRDVKEKDPIMHSGRLKCGFELALNKKKRKCHLCNKLGHDKRTCPSNPMSKTHKALEAETQYSESDQEMT</sequence>
<dbReference type="SMART" id="SM00575">
    <property type="entry name" value="ZnF_PMZ"/>
    <property type="match status" value="1"/>
</dbReference>
<dbReference type="PROSITE" id="PS50966">
    <property type="entry name" value="ZF_SWIM"/>
    <property type="match status" value="1"/>
</dbReference>
<comment type="function">
    <text evidence="6">Putative transcription activator involved in regulating light control of development.</text>
</comment>
<dbReference type="InterPro" id="IPR036875">
    <property type="entry name" value="Znf_CCHC_sf"/>
</dbReference>
<evidence type="ECO:0000256" key="7">
    <source>
        <dbReference type="SAM" id="MobiDB-lite"/>
    </source>
</evidence>
<dbReference type="PANTHER" id="PTHR31669">
    <property type="entry name" value="PROTEIN FAR1-RELATED SEQUENCE 10-RELATED"/>
    <property type="match status" value="1"/>
</dbReference>
<dbReference type="GO" id="GO:0003676">
    <property type="term" value="F:nucleic acid binding"/>
    <property type="evidence" value="ECO:0007669"/>
    <property type="project" value="InterPro"/>
</dbReference>
<comment type="subcellular location">
    <subcellularLocation>
        <location evidence="6">Nucleus</location>
    </subcellularLocation>
</comment>
<dbReference type="AlphaFoldDB" id="A0A834L304"/>
<evidence type="ECO:0000313" key="9">
    <source>
        <dbReference type="EMBL" id="KAF7116204.1"/>
    </source>
</evidence>
<dbReference type="InterPro" id="IPR031052">
    <property type="entry name" value="FHY3/FAR1"/>
</dbReference>
<name>A0A834L304_RHOSS</name>
<keyword evidence="10" id="KW-1185">Reference proteome</keyword>
<dbReference type="InterPro" id="IPR006564">
    <property type="entry name" value="Znf_PMZ"/>
</dbReference>
<evidence type="ECO:0000256" key="3">
    <source>
        <dbReference type="ARBA" id="ARBA00022771"/>
    </source>
</evidence>
<keyword evidence="3 5" id="KW-0863">Zinc-finger</keyword>
<keyword evidence="6" id="KW-0539">Nucleus</keyword>
<dbReference type="OrthoDB" id="1738322at2759"/>
<evidence type="ECO:0000256" key="1">
    <source>
        <dbReference type="ARBA" id="ARBA00005889"/>
    </source>
</evidence>
<evidence type="ECO:0000256" key="6">
    <source>
        <dbReference type="RuleBase" id="RU367018"/>
    </source>
</evidence>
<dbReference type="InterPro" id="IPR004330">
    <property type="entry name" value="FAR1_DNA_bnd_dom"/>
</dbReference>
<evidence type="ECO:0000256" key="4">
    <source>
        <dbReference type="ARBA" id="ARBA00022833"/>
    </source>
</evidence>